<feature type="region of interest" description="Disordered" evidence="1">
    <location>
        <begin position="285"/>
        <end position="354"/>
    </location>
</feature>
<evidence type="ECO:0000313" key="2">
    <source>
        <dbReference type="Proteomes" id="UP000829291"/>
    </source>
</evidence>
<evidence type="ECO:0000256" key="1">
    <source>
        <dbReference type="SAM" id="MobiDB-lite"/>
    </source>
</evidence>
<dbReference type="RefSeq" id="XP_046593888.1">
    <property type="nucleotide sequence ID" value="XM_046737932.1"/>
</dbReference>
<name>A0ABM3G0V8_NEOLC</name>
<sequence>MVYFSVDFLDNGKEWHAGALPHYTSGLELLLRAHTRIAYKPRECKGKYLGYVATWRVSGGVDDADPHCHDDPDSSPVLLLLLESSASRNSEKKGQPDWTVPRIAVGRRPGGGAGGAGAATGTGAHQGFPPTSLTAVLGLVALVAVVVLVTASRVCTDDRVQDAEQRGSSTSSSSSHARRDGTADSTTLTEGQLHRFRGERRWLVLRRRTRSGIVRLPHRRFGPQEDREEAKRRRKRKRNKKNEDHNCFRDRGRKGEIATTTVSGVRGFTGDRALGGDSGAYSAAAVDGQSTTVAGPMSPRSNSEEPSGTEGDDEIVYQRGSPRRKEENENEDKDEDIAPTQPPPSPTNHSSMESRWNTWNTNWARSQLVRITEVLYRTCFAEEDDRRSLAKVS</sequence>
<feature type="compositionally biased region" description="Acidic residues" evidence="1">
    <location>
        <begin position="328"/>
        <end position="337"/>
    </location>
</feature>
<feature type="region of interest" description="Disordered" evidence="1">
    <location>
        <begin position="215"/>
        <end position="252"/>
    </location>
</feature>
<evidence type="ECO:0000313" key="3">
    <source>
        <dbReference type="RefSeq" id="XP_046593888.1"/>
    </source>
</evidence>
<reference evidence="3" key="1">
    <citation type="submission" date="2025-08" db="UniProtKB">
        <authorList>
            <consortium name="RefSeq"/>
        </authorList>
    </citation>
    <scope>IDENTIFICATION</scope>
    <source>
        <tissue evidence="3">Thorax and Abdomen</tissue>
    </source>
</reference>
<proteinExistence type="predicted"/>
<dbReference type="GeneID" id="124294078"/>
<feature type="region of interest" description="Disordered" evidence="1">
    <location>
        <begin position="158"/>
        <end position="192"/>
    </location>
</feature>
<feature type="region of interest" description="Disordered" evidence="1">
    <location>
        <begin position="87"/>
        <end position="123"/>
    </location>
</feature>
<feature type="compositionally biased region" description="Basic and acidic residues" evidence="1">
    <location>
        <begin position="241"/>
        <end position="252"/>
    </location>
</feature>
<accession>A0ABM3G0V8</accession>
<feature type="compositionally biased region" description="Gly residues" evidence="1">
    <location>
        <begin position="108"/>
        <end position="120"/>
    </location>
</feature>
<feature type="compositionally biased region" description="Basic and acidic residues" evidence="1">
    <location>
        <begin position="222"/>
        <end position="231"/>
    </location>
</feature>
<gene>
    <name evidence="3" type="primary">LOC124294078</name>
</gene>
<feature type="compositionally biased region" description="Polar residues" evidence="1">
    <location>
        <begin position="288"/>
        <end position="306"/>
    </location>
</feature>
<protein>
    <submittedName>
        <fullName evidence="3">Uncharacterized protein LOC124294078</fullName>
    </submittedName>
</protein>
<keyword evidence="2" id="KW-1185">Reference proteome</keyword>
<dbReference type="Proteomes" id="UP000829291">
    <property type="component" value="Chromosome 4"/>
</dbReference>
<organism evidence="2 3">
    <name type="scientific">Neodiprion lecontei</name>
    <name type="common">Redheaded pine sawfly</name>
    <dbReference type="NCBI Taxonomy" id="441921"/>
    <lineage>
        <taxon>Eukaryota</taxon>
        <taxon>Metazoa</taxon>
        <taxon>Ecdysozoa</taxon>
        <taxon>Arthropoda</taxon>
        <taxon>Hexapoda</taxon>
        <taxon>Insecta</taxon>
        <taxon>Pterygota</taxon>
        <taxon>Neoptera</taxon>
        <taxon>Endopterygota</taxon>
        <taxon>Hymenoptera</taxon>
        <taxon>Tenthredinoidea</taxon>
        <taxon>Diprionidae</taxon>
        <taxon>Diprioninae</taxon>
        <taxon>Neodiprion</taxon>
    </lineage>
</organism>